<dbReference type="Pfam" id="PF00083">
    <property type="entry name" value="Sugar_tr"/>
    <property type="match status" value="1"/>
</dbReference>
<dbReference type="GO" id="GO:0022857">
    <property type="term" value="F:transmembrane transporter activity"/>
    <property type="evidence" value="ECO:0007669"/>
    <property type="project" value="InterPro"/>
</dbReference>
<evidence type="ECO:0000256" key="8">
    <source>
        <dbReference type="SAM" id="MobiDB-lite"/>
    </source>
</evidence>
<dbReference type="EMBL" id="ODYU01011266">
    <property type="protein sequence ID" value="SOQ56893.1"/>
    <property type="molecule type" value="Genomic_DNA"/>
</dbReference>
<evidence type="ECO:0000256" key="9">
    <source>
        <dbReference type="SAM" id="Phobius"/>
    </source>
</evidence>
<dbReference type="FunFam" id="1.20.1250.20:FF:000218">
    <property type="entry name" value="facilitated trehalose transporter Tret1"/>
    <property type="match status" value="1"/>
</dbReference>
<evidence type="ECO:0000259" key="10">
    <source>
        <dbReference type="PROSITE" id="PS50850"/>
    </source>
</evidence>
<dbReference type="AlphaFoldDB" id="A0A2H1WV07"/>
<dbReference type="PANTHER" id="PTHR48021">
    <property type="match status" value="1"/>
</dbReference>
<feature type="transmembrane region" description="Helical" evidence="9">
    <location>
        <begin position="357"/>
        <end position="380"/>
    </location>
</feature>
<feature type="domain" description="Major facilitator superfamily (MFS) profile" evidence="10">
    <location>
        <begin position="22"/>
        <end position="448"/>
    </location>
</feature>
<feature type="transmembrane region" description="Helical" evidence="9">
    <location>
        <begin position="392"/>
        <end position="410"/>
    </location>
</feature>
<dbReference type="InterPro" id="IPR020846">
    <property type="entry name" value="MFS_dom"/>
</dbReference>
<evidence type="ECO:0000256" key="3">
    <source>
        <dbReference type="ARBA" id="ARBA00022475"/>
    </source>
</evidence>
<feature type="transmembrane region" description="Helical" evidence="9">
    <location>
        <begin position="24"/>
        <end position="46"/>
    </location>
</feature>
<evidence type="ECO:0000313" key="11">
    <source>
        <dbReference type="EMBL" id="SOQ56893.1"/>
    </source>
</evidence>
<feature type="transmembrane region" description="Helical" evidence="9">
    <location>
        <begin position="422"/>
        <end position="444"/>
    </location>
</feature>
<evidence type="ECO:0000256" key="5">
    <source>
        <dbReference type="ARBA" id="ARBA00022692"/>
    </source>
</evidence>
<keyword evidence="2" id="KW-0813">Transport</keyword>
<feature type="region of interest" description="Disordered" evidence="8">
    <location>
        <begin position="513"/>
        <end position="643"/>
    </location>
</feature>
<comment type="subcellular location">
    <subcellularLocation>
        <location evidence="1">Cell membrane</location>
        <topology evidence="1">Multi-pass membrane protein</topology>
    </subcellularLocation>
</comment>
<dbReference type="InterPro" id="IPR005828">
    <property type="entry name" value="MFS_sugar_transport-like"/>
</dbReference>
<feature type="compositionally biased region" description="Basic and acidic residues" evidence="8">
    <location>
        <begin position="592"/>
        <end position="613"/>
    </location>
</feature>
<reference evidence="11" key="1">
    <citation type="submission" date="2016-07" db="EMBL/GenBank/DDBJ databases">
        <authorList>
            <person name="Bretaudeau A."/>
        </authorList>
    </citation>
    <scope>NUCLEOTIDE SEQUENCE</scope>
    <source>
        <strain evidence="11">Rice</strain>
        <tissue evidence="11">Whole body</tissue>
    </source>
</reference>
<feature type="transmembrane region" description="Helical" evidence="9">
    <location>
        <begin position="66"/>
        <end position="87"/>
    </location>
</feature>
<keyword evidence="3" id="KW-1003">Cell membrane</keyword>
<feature type="transmembrane region" description="Helical" evidence="9">
    <location>
        <begin position="262"/>
        <end position="285"/>
    </location>
</feature>
<dbReference type="GO" id="GO:0005886">
    <property type="term" value="C:plasma membrane"/>
    <property type="evidence" value="ECO:0007669"/>
    <property type="project" value="UniProtKB-SubCell"/>
</dbReference>
<sequence length="643" mass="71415">MKTVLEKEIKLDPGFWTKTSQIQLFYGLWVNLCHLGVGLAFGLPSVQVPQLSAGDSFIKVTRNEASWIASVFTLFSPIGCLISGYVTDWLGRRFMIIVCQAPICVGWLCTGFANSPKQVIIGRAIIGIGSGMAMTPPRIFASEISLPNMRGVIGCFSTLAISIGITIQAGLGQFLNWPVICHICSIYTVTNFLSFFFLPETPYFLMKSKTLAEARVALKRFRARNYDCDKEMEQITEYKEDMDIRTISARDRLTLLLTRSSCMPFSVIVVFLFFTQITGTSSVMIWAVEMLTKSNSSIDPHTGNFLMNLTRLAAITLTSILLFRVGRRPLALISALGVAAVCFAIAMYIYTPKGPSLVPLILFMSYMVFASFGYFSLPFLMAAELFPLQNRGLLGGITTTIGSLFIFVSLKTTPYLLDNIGLAYTMVIFGISSLLGLMFLYMFLPETKNLTLQEIEAYYSSLSPTLVSQRENITIHEAQSNISNKLQDNAKKTKTAPSTADVIDLAKTIYKIDAKEKPGRPRQHKKSPAVHKDNADNQDVPRPSVDSVLLQKIQSLARTVKGRRKKGSKENTETLDNSNGTPTEPPLAIGESKLEDISEDQKPGTSKDLEKTSNRKNQSNDSSDGEISYRYKKETREKKTDPK</sequence>
<dbReference type="SUPFAM" id="SSF103473">
    <property type="entry name" value="MFS general substrate transporter"/>
    <property type="match status" value="1"/>
</dbReference>
<dbReference type="Gene3D" id="1.20.1250.20">
    <property type="entry name" value="MFS general substrate transporter like domains"/>
    <property type="match status" value="1"/>
</dbReference>
<evidence type="ECO:0000256" key="1">
    <source>
        <dbReference type="ARBA" id="ARBA00004651"/>
    </source>
</evidence>
<accession>A0A2H1WV07</accession>
<name>A0A2H1WV07_SPOFR</name>
<proteinExistence type="predicted"/>
<gene>
    <name evidence="11" type="ORF">SFRICE_007518</name>
</gene>
<dbReference type="PANTHER" id="PTHR48021:SF1">
    <property type="entry name" value="GH07001P-RELATED"/>
    <property type="match status" value="1"/>
</dbReference>
<feature type="transmembrane region" description="Helical" evidence="9">
    <location>
        <begin position="305"/>
        <end position="323"/>
    </location>
</feature>
<dbReference type="InterPro" id="IPR005829">
    <property type="entry name" value="Sugar_transporter_CS"/>
</dbReference>
<keyword evidence="5 9" id="KW-0812">Transmembrane</keyword>
<evidence type="ECO:0000256" key="4">
    <source>
        <dbReference type="ARBA" id="ARBA00022597"/>
    </source>
</evidence>
<dbReference type="PROSITE" id="PS00217">
    <property type="entry name" value="SUGAR_TRANSPORT_2"/>
    <property type="match status" value="1"/>
</dbReference>
<evidence type="ECO:0000256" key="7">
    <source>
        <dbReference type="ARBA" id="ARBA00023136"/>
    </source>
</evidence>
<feature type="compositionally biased region" description="Basic residues" evidence="8">
    <location>
        <begin position="520"/>
        <end position="529"/>
    </location>
</feature>
<evidence type="ECO:0000256" key="2">
    <source>
        <dbReference type="ARBA" id="ARBA00022448"/>
    </source>
</evidence>
<feature type="compositionally biased region" description="Basic and acidic residues" evidence="8">
    <location>
        <begin position="627"/>
        <end position="643"/>
    </location>
</feature>
<keyword evidence="6 9" id="KW-1133">Transmembrane helix</keyword>
<feature type="transmembrane region" description="Helical" evidence="9">
    <location>
        <begin position="177"/>
        <end position="198"/>
    </location>
</feature>
<evidence type="ECO:0000256" key="6">
    <source>
        <dbReference type="ARBA" id="ARBA00022989"/>
    </source>
</evidence>
<feature type="transmembrane region" description="Helical" evidence="9">
    <location>
        <begin position="94"/>
        <end position="113"/>
    </location>
</feature>
<keyword evidence="7 9" id="KW-0472">Membrane</keyword>
<feature type="transmembrane region" description="Helical" evidence="9">
    <location>
        <begin position="152"/>
        <end position="171"/>
    </location>
</feature>
<dbReference type="PROSITE" id="PS50850">
    <property type="entry name" value="MFS"/>
    <property type="match status" value="1"/>
</dbReference>
<feature type="transmembrane region" description="Helical" evidence="9">
    <location>
        <begin position="330"/>
        <end position="351"/>
    </location>
</feature>
<organism evidence="11">
    <name type="scientific">Spodoptera frugiperda</name>
    <name type="common">Fall armyworm</name>
    <dbReference type="NCBI Taxonomy" id="7108"/>
    <lineage>
        <taxon>Eukaryota</taxon>
        <taxon>Metazoa</taxon>
        <taxon>Ecdysozoa</taxon>
        <taxon>Arthropoda</taxon>
        <taxon>Hexapoda</taxon>
        <taxon>Insecta</taxon>
        <taxon>Pterygota</taxon>
        <taxon>Neoptera</taxon>
        <taxon>Endopterygota</taxon>
        <taxon>Lepidoptera</taxon>
        <taxon>Glossata</taxon>
        <taxon>Ditrysia</taxon>
        <taxon>Noctuoidea</taxon>
        <taxon>Noctuidae</taxon>
        <taxon>Amphipyrinae</taxon>
        <taxon>Spodoptera</taxon>
    </lineage>
</organism>
<protein>
    <submittedName>
        <fullName evidence="11">SFRICE_007518</fullName>
    </submittedName>
</protein>
<dbReference type="InterPro" id="IPR036259">
    <property type="entry name" value="MFS_trans_sf"/>
</dbReference>
<feature type="transmembrane region" description="Helical" evidence="9">
    <location>
        <begin position="119"/>
        <end position="140"/>
    </location>
</feature>
<dbReference type="InterPro" id="IPR050549">
    <property type="entry name" value="MFS_Trehalose_Transporter"/>
</dbReference>
<keyword evidence="4" id="KW-0762">Sugar transport</keyword>